<dbReference type="Proteomes" id="UP000299102">
    <property type="component" value="Unassembled WGS sequence"/>
</dbReference>
<gene>
    <name evidence="2" type="ORF">EVAR_503_1</name>
</gene>
<evidence type="ECO:0000256" key="1">
    <source>
        <dbReference type="SAM" id="MobiDB-lite"/>
    </source>
</evidence>
<name>A0A4C1SAS4_EUMVA</name>
<evidence type="ECO:0000313" key="2">
    <source>
        <dbReference type="EMBL" id="GBO99211.1"/>
    </source>
</evidence>
<keyword evidence="3" id="KW-1185">Reference proteome</keyword>
<sequence>MSIKLPSKISQGDNADHAVTHVRSTDVLCQFTFIHLLQTLTPRRYLEIAFTRISSDNCREECLPRKPIDNVYLQIPSGFPSILVGDLIRVICIYVVRRCIKLAYVINRNEAVQGEASFEDEGYTITRCALYAKTSGERARNARLVFQISLVVSRVAAGGPQMLGAESFKELNNNSRLPESRPNCRGDVPSAEIFSPAELLPSQWCRGGAGRGCPRWRSSRHSFGVRQQFEPRLTEAGSSRAARPRGARPTKAKVSAAARAAPP</sequence>
<evidence type="ECO:0000313" key="3">
    <source>
        <dbReference type="Proteomes" id="UP000299102"/>
    </source>
</evidence>
<protein>
    <submittedName>
        <fullName evidence="2">Uncharacterized protein</fullName>
    </submittedName>
</protein>
<organism evidence="2 3">
    <name type="scientific">Eumeta variegata</name>
    <name type="common">Bagworm moth</name>
    <name type="synonym">Eumeta japonica</name>
    <dbReference type="NCBI Taxonomy" id="151549"/>
    <lineage>
        <taxon>Eukaryota</taxon>
        <taxon>Metazoa</taxon>
        <taxon>Ecdysozoa</taxon>
        <taxon>Arthropoda</taxon>
        <taxon>Hexapoda</taxon>
        <taxon>Insecta</taxon>
        <taxon>Pterygota</taxon>
        <taxon>Neoptera</taxon>
        <taxon>Endopterygota</taxon>
        <taxon>Lepidoptera</taxon>
        <taxon>Glossata</taxon>
        <taxon>Ditrysia</taxon>
        <taxon>Tineoidea</taxon>
        <taxon>Psychidae</taxon>
        <taxon>Oiketicinae</taxon>
        <taxon>Eumeta</taxon>
    </lineage>
</organism>
<dbReference type="AlphaFoldDB" id="A0A4C1SAS4"/>
<dbReference type="EMBL" id="BGZK01000002">
    <property type="protein sequence ID" value="GBO99211.1"/>
    <property type="molecule type" value="Genomic_DNA"/>
</dbReference>
<comment type="caution">
    <text evidence="2">The sequence shown here is derived from an EMBL/GenBank/DDBJ whole genome shotgun (WGS) entry which is preliminary data.</text>
</comment>
<accession>A0A4C1SAS4</accession>
<feature type="compositionally biased region" description="Basic residues" evidence="1">
    <location>
        <begin position="242"/>
        <end position="251"/>
    </location>
</feature>
<proteinExistence type="predicted"/>
<feature type="region of interest" description="Disordered" evidence="1">
    <location>
        <begin position="220"/>
        <end position="263"/>
    </location>
</feature>
<reference evidence="2 3" key="1">
    <citation type="journal article" date="2019" name="Commun. Biol.">
        <title>The bagworm genome reveals a unique fibroin gene that provides high tensile strength.</title>
        <authorList>
            <person name="Kono N."/>
            <person name="Nakamura H."/>
            <person name="Ohtoshi R."/>
            <person name="Tomita M."/>
            <person name="Numata K."/>
            <person name="Arakawa K."/>
        </authorList>
    </citation>
    <scope>NUCLEOTIDE SEQUENCE [LARGE SCALE GENOMIC DNA]</scope>
</reference>